<dbReference type="PANTHER" id="PTHR39608">
    <property type="entry name" value="INTEGRAL MEMBRANE PROTEIN (AFU_ORTHOLOGUE AFUA_5G08640)"/>
    <property type="match status" value="1"/>
</dbReference>
<proteinExistence type="predicted"/>
<dbReference type="GeneID" id="93579354"/>
<evidence type="ECO:0000256" key="1">
    <source>
        <dbReference type="ARBA" id="ARBA00004141"/>
    </source>
</evidence>
<organism evidence="7 8">
    <name type="scientific">Aspergillus brasiliensis (strain CBS 101740 / IMI 381727 / IBT 21946)</name>
    <dbReference type="NCBI Taxonomy" id="767769"/>
    <lineage>
        <taxon>Eukaryota</taxon>
        <taxon>Fungi</taxon>
        <taxon>Dikarya</taxon>
        <taxon>Ascomycota</taxon>
        <taxon>Pezizomycotina</taxon>
        <taxon>Eurotiomycetes</taxon>
        <taxon>Eurotiomycetidae</taxon>
        <taxon>Eurotiales</taxon>
        <taxon>Aspergillaceae</taxon>
        <taxon>Aspergillus</taxon>
        <taxon>Aspergillus subgen. Circumdati</taxon>
    </lineage>
</organism>
<dbReference type="OrthoDB" id="20872at2759"/>
<accession>A0A1L9UYM4</accession>
<feature type="transmembrane region" description="Helical" evidence="5">
    <location>
        <begin position="122"/>
        <end position="146"/>
    </location>
</feature>
<keyword evidence="4 5" id="KW-0472">Membrane</keyword>
<evidence type="ECO:0000313" key="7">
    <source>
        <dbReference type="EMBL" id="OJJ76659.1"/>
    </source>
</evidence>
<feature type="domain" description="MARVEL" evidence="6">
    <location>
        <begin position="15"/>
        <end position="139"/>
    </location>
</feature>
<reference evidence="8" key="1">
    <citation type="journal article" date="2017" name="Genome Biol.">
        <title>Comparative genomics reveals high biological diversity and specific adaptations in the industrially and medically important fungal genus Aspergillus.</title>
        <authorList>
            <person name="de Vries R.P."/>
            <person name="Riley R."/>
            <person name="Wiebenga A."/>
            <person name="Aguilar-Osorio G."/>
            <person name="Amillis S."/>
            <person name="Uchima C.A."/>
            <person name="Anderluh G."/>
            <person name="Asadollahi M."/>
            <person name="Askin M."/>
            <person name="Barry K."/>
            <person name="Battaglia E."/>
            <person name="Bayram O."/>
            <person name="Benocci T."/>
            <person name="Braus-Stromeyer S.A."/>
            <person name="Caldana C."/>
            <person name="Canovas D."/>
            <person name="Cerqueira G.C."/>
            <person name="Chen F."/>
            <person name="Chen W."/>
            <person name="Choi C."/>
            <person name="Clum A."/>
            <person name="Dos Santos R.A."/>
            <person name="Damasio A.R."/>
            <person name="Diallinas G."/>
            <person name="Emri T."/>
            <person name="Fekete E."/>
            <person name="Flipphi M."/>
            <person name="Freyberg S."/>
            <person name="Gallo A."/>
            <person name="Gournas C."/>
            <person name="Habgood R."/>
            <person name="Hainaut M."/>
            <person name="Harispe M.L."/>
            <person name="Henrissat B."/>
            <person name="Hilden K.S."/>
            <person name="Hope R."/>
            <person name="Hossain A."/>
            <person name="Karabika E."/>
            <person name="Karaffa L."/>
            <person name="Karanyi Z."/>
            <person name="Krasevec N."/>
            <person name="Kuo A."/>
            <person name="Kusch H."/>
            <person name="LaButti K."/>
            <person name="Lagendijk E.L."/>
            <person name="Lapidus A."/>
            <person name="Levasseur A."/>
            <person name="Lindquist E."/>
            <person name="Lipzen A."/>
            <person name="Logrieco A.F."/>
            <person name="MacCabe A."/>
            <person name="Maekelae M.R."/>
            <person name="Malavazi I."/>
            <person name="Melin P."/>
            <person name="Meyer V."/>
            <person name="Mielnichuk N."/>
            <person name="Miskei M."/>
            <person name="Molnar A.P."/>
            <person name="Mule G."/>
            <person name="Ngan C.Y."/>
            <person name="Orejas M."/>
            <person name="Orosz E."/>
            <person name="Ouedraogo J.P."/>
            <person name="Overkamp K.M."/>
            <person name="Park H.-S."/>
            <person name="Perrone G."/>
            <person name="Piumi F."/>
            <person name="Punt P.J."/>
            <person name="Ram A.F."/>
            <person name="Ramon A."/>
            <person name="Rauscher S."/>
            <person name="Record E."/>
            <person name="Riano-Pachon D.M."/>
            <person name="Robert V."/>
            <person name="Roehrig J."/>
            <person name="Ruller R."/>
            <person name="Salamov A."/>
            <person name="Salih N.S."/>
            <person name="Samson R.A."/>
            <person name="Sandor E."/>
            <person name="Sanguinetti M."/>
            <person name="Schuetze T."/>
            <person name="Sepcic K."/>
            <person name="Shelest E."/>
            <person name="Sherlock G."/>
            <person name="Sophianopoulou V."/>
            <person name="Squina F.M."/>
            <person name="Sun H."/>
            <person name="Susca A."/>
            <person name="Todd R.B."/>
            <person name="Tsang A."/>
            <person name="Unkles S.E."/>
            <person name="van de Wiele N."/>
            <person name="van Rossen-Uffink D."/>
            <person name="Oliveira J.V."/>
            <person name="Vesth T.C."/>
            <person name="Visser J."/>
            <person name="Yu J.-H."/>
            <person name="Zhou M."/>
            <person name="Andersen M.R."/>
            <person name="Archer D.B."/>
            <person name="Baker S.E."/>
            <person name="Benoit I."/>
            <person name="Brakhage A.A."/>
            <person name="Braus G.H."/>
            <person name="Fischer R."/>
            <person name="Frisvad J.C."/>
            <person name="Goldman G.H."/>
            <person name="Houbraken J."/>
            <person name="Oakley B."/>
            <person name="Pocsi I."/>
            <person name="Scazzocchio C."/>
            <person name="Seiboth B."/>
            <person name="vanKuyk P.A."/>
            <person name="Wortman J."/>
            <person name="Dyer P.S."/>
            <person name="Grigoriev I.V."/>
        </authorList>
    </citation>
    <scope>NUCLEOTIDE SEQUENCE [LARGE SCALE GENOMIC DNA]</scope>
    <source>
        <strain evidence="8">CBS 101740 / IMI 381727 / IBT 21946</strain>
    </source>
</reference>
<keyword evidence="8" id="KW-1185">Reference proteome</keyword>
<dbReference type="VEuPathDB" id="FungiDB:ASPBRDRAFT_52225"/>
<evidence type="ECO:0000256" key="4">
    <source>
        <dbReference type="ARBA" id="ARBA00023136"/>
    </source>
</evidence>
<dbReference type="STRING" id="767769.A0A1L9UYM4"/>
<evidence type="ECO:0000256" key="5">
    <source>
        <dbReference type="SAM" id="Phobius"/>
    </source>
</evidence>
<protein>
    <recommendedName>
        <fullName evidence="6">MARVEL domain-containing protein</fullName>
    </recommendedName>
</protein>
<dbReference type="GO" id="GO:0016020">
    <property type="term" value="C:membrane"/>
    <property type="evidence" value="ECO:0007669"/>
    <property type="project" value="UniProtKB-SubCell"/>
</dbReference>
<evidence type="ECO:0000256" key="3">
    <source>
        <dbReference type="ARBA" id="ARBA00022989"/>
    </source>
</evidence>
<dbReference type="PANTHER" id="PTHR39608:SF2">
    <property type="entry name" value="MARVEL DOMAIN-CONTAINING PROTEIN"/>
    <property type="match status" value="1"/>
</dbReference>
<feature type="transmembrane region" description="Helical" evidence="5">
    <location>
        <begin position="42"/>
        <end position="64"/>
    </location>
</feature>
<keyword evidence="3 5" id="KW-1133">Transmembrane helix</keyword>
<dbReference type="Proteomes" id="UP000184499">
    <property type="component" value="Unassembled WGS sequence"/>
</dbReference>
<feature type="transmembrane region" description="Helical" evidence="5">
    <location>
        <begin position="84"/>
        <end position="101"/>
    </location>
</feature>
<evidence type="ECO:0000313" key="8">
    <source>
        <dbReference type="Proteomes" id="UP000184499"/>
    </source>
</evidence>
<dbReference type="EMBL" id="KV878680">
    <property type="protein sequence ID" value="OJJ76659.1"/>
    <property type="molecule type" value="Genomic_DNA"/>
</dbReference>
<evidence type="ECO:0000256" key="2">
    <source>
        <dbReference type="ARBA" id="ARBA00022692"/>
    </source>
</evidence>
<evidence type="ECO:0000259" key="6">
    <source>
        <dbReference type="Pfam" id="PF01284"/>
    </source>
</evidence>
<sequence length="174" mass="19633">MTSYLSHPLGVVGWFARTVQAISSIIVLGITAWAVREHNRTLSVIFSLVIATTSFVVVGVAVGIGCIARRAKWHIIPLLVTDAIMSYLWLTSFIFLALNFNRRTCRVNRWIGEVSCSRSYTAEAFSFIAFFMTLLGLFLEIAYLYWAKPDTVLRTEKRPHQERLSENLNAAGLM</sequence>
<dbReference type="Pfam" id="PF01284">
    <property type="entry name" value="MARVEL"/>
    <property type="match status" value="1"/>
</dbReference>
<comment type="subcellular location">
    <subcellularLocation>
        <location evidence="1">Membrane</location>
        <topology evidence="1">Multi-pass membrane protein</topology>
    </subcellularLocation>
</comment>
<keyword evidence="2 5" id="KW-0812">Transmembrane</keyword>
<dbReference type="RefSeq" id="XP_067483906.1">
    <property type="nucleotide sequence ID" value="XM_067626866.1"/>
</dbReference>
<gene>
    <name evidence="7" type="ORF">ASPBRDRAFT_52225</name>
</gene>
<feature type="transmembrane region" description="Helical" evidence="5">
    <location>
        <begin position="12"/>
        <end position="35"/>
    </location>
</feature>
<dbReference type="OMA" id="HIGQENC"/>
<dbReference type="AlphaFoldDB" id="A0A1L9UYM4"/>
<dbReference type="InterPro" id="IPR008253">
    <property type="entry name" value="Marvel"/>
</dbReference>
<name>A0A1L9UYM4_ASPBC</name>